<keyword evidence="1" id="KW-1133">Transmembrane helix</keyword>
<keyword evidence="1" id="KW-0812">Transmembrane</keyword>
<evidence type="ECO:0000313" key="2">
    <source>
        <dbReference type="EMBL" id="GHG75051.1"/>
    </source>
</evidence>
<dbReference type="Proteomes" id="UP000659697">
    <property type="component" value="Unassembled WGS sequence"/>
</dbReference>
<dbReference type="EMBL" id="BNAO01000008">
    <property type="protein sequence ID" value="GHG75051.1"/>
    <property type="molecule type" value="Genomic_DNA"/>
</dbReference>
<keyword evidence="1" id="KW-0472">Membrane</keyword>
<protein>
    <submittedName>
        <fullName evidence="2">Uncharacterized protein</fullName>
    </submittedName>
</protein>
<reference evidence="3" key="1">
    <citation type="journal article" date="2019" name="Int. J. Syst. Evol. Microbiol.">
        <title>The Global Catalogue of Microorganisms (GCM) 10K type strain sequencing project: providing services to taxonomists for standard genome sequencing and annotation.</title>
        <authorList>
            <consortium name="The Broad Institute Genomics Platform"/>
            <consortium name="The Broad Institute Genome Sequencing Center for Infectious Disease"/>
            <person name="Wu L."/>
            <person name="Ma J."/>
        </authorList>
    </citation>
    <scope>NUCLEOTIDE SEQUENCE [LARGE SCALE GENOMIC DNA]</scope>
    <source>
        <strain evidence="3">CGMCC 1.7003</strain>
    </source>
</reference>
<gene>
    <name evidence="2" type="ORF">GCM10010919_29000</name>
</gene>
<evidence type="ECO:0000256" key="1">
    <source>
        <dbReference type="SAM" id="Phobius"/>
    </source>
</evidence>
<sequence length="54" mass="6074">MDSEIVEQAEHRKWIEVWEASVRAIHTAVPLSKALSFLGAAFEMLVLLIILLVV</sequence>
<evidence type="ECO:0000313" key="3">
    <source>
        <dbReference type="Proteomes" id="UP000659697"/>
    </source>
</evidence>
<keyword evidence="3" id="KW-1185">Reference proteome</keyword>
<accession>A0ABQ3L2B1</accession>
<organism evidence="2 3">
    <name type="scientific">Alishewanella longhuensis</name>
    <dbReference type="NCBI Taxonomy" id="1091037"/>
    <lineage>
        <taxon>Bacteria</taxon>
        <taxon>Pseudomonadati</taxon>
        <taxon>Pseudomonadota</taxon>
        <taxon>Gammaproteobacteria</taxon>
        <taxon>Alteromonadales</taxon>
        <taxon>Alteromonadaceae</taxon>
        <taxon>Alishewanella</taxon>
    </lineage>
</organism>
<comment type="caution">
    <text evidence="2">The sequence shown here is derived from an EMBL/GenBank/DDBJ whole genome shotgun (WGS) entry which is preliminary data.</text>
</comment>
<proteinExistence type="predicted"/>
<name>A0ABQ3L2B1_9ALTE</name>
<feature type="transmembrane region" description="Helical" evidence="1">
    <location>
        <begin position="34"/>
        <end position="53"/>
    </location>
</feature>